<protein>
    <submittedName>
        <fullName evidence="1">Uncharacterized protein</fullName>
    </submittedName>
</protein>
<keyword evidence="2" id="KW-1185">Reference proteome</keyword>
<evidence type="ECO:0000313" key="2">
    <source>
        <dbReference type="Proteomes" id="UP001374599"/>
    </source>
</evidence>
<dbReference type="Proteomes" id="UP001374599">
    <property type="component" value="Unassembled WGS sequence"/>
</dbReference>
<accession>A0ACB5UM58</accession>
<evidence type="ECO:0000313" key="1">
    <source>
        <dbReference type="EMBL" id="GMQ63947.1"/>
    </source>
</evidence>
<comment type="caution">
    <text evidence="1">The sequence shown here is derived from an EMBL/GenBank/DDBJ whole genome shotgun (WGS) entry which is preliminary data.</text>
</comment>
<proteinExistence type="predicted"/>
<organism evidence="1 2">
    <name type="scientific">Vallitalea maricola</name>
    <dbReference type="NCBI Taxonomy" id="3074433"/>
    <lineage>
        <taxon>Bacteria</taxon>
        <taxon>Bacillati</taxon>
        <taxon>Bacillota</taxon>
        <taxon>Clostridia</taxon>
        <taxon>Lachnospirales</taxon>
        <taxon>Vallitaleaceae</taxon>
        <taxon>Vallitalea</taxon>
    </lineage>
</organism>
<name>A0ACB5UM58_9FIRM</name>
<dbReference type="EMBL" id="BTPU01000057">
    <property type="protein sequence ID" value="GMQ63947.1"/>
    <property type="molecule type" value="Genomic_DNA"/>
</dbReference>
<gene>
    <name evidence="1" type="ORF">AN2V17_31840</name>
</gene>
<reference evidence="1" key="1">
    <citation type="submission" date="2023-09" db="EMBL/GenBank/DDBJ databases">
        <title>Vallitalea sediminicola and Vallitalea maricola sp. nov., anaerobic bacteria isolated from marine sediment.</title>
        <authorList>
            <person name="Hirano S."/>
            <person name="Maeda A."/>
            <person name="Terahara T."/>
            <person name="Mori K."/>
            <person name="Hamada M."/>
            <person name="Matsumoto R."/>
            <person name="Kobayashi T."/>
        </authorList>
    </citation>
    <scope>NUCLEOTIDE SEQUENCE</scope>
    <source>
        <strain evidence="1">AN17-2</strain>
    </source>
</reference>
<sequence>MNENTNKFKIIFWIITSVIILGIASMVSIVILSGAIKEQDIIPSIIVGIFGLFISLIPIIMGILVHKDAKRLQMDPWMWTLIVMYVPYFIGLIIYLVVRSNEKNKSRCINCGSAVESDYNICPNCGHQLADVCSNCGRYVKKGFSICPYCGKDIEKSSMMK</sequence>